<feature type="compositionally biased region" description="Polar residues" evidence="1">
    <location>
        <begin position="53"/>
        <end position="67"/>
    </location>
</feature>
<gene>
    <name evidence="2" type="ORF">EVAR_95110_1</name>
</gene>
<name>A0A4C1TE42_EUMVA</name>
<accession>A0A4C1TE42</accession>
<dbReference type="EMBL" id="BGZK01004938">
    <property type="protein sequence ID" value="GBP11708.1"/>
    <property type="molecule type" value="Genomic_DNA"/>
</dbReference>
<reference evidence="2 3" key="1">
    <citation type="journal article" date="2019" name="Commun. Biol.">
        <title>The bagworm genome reveals a unique fibroin gene that provides high tensile strength.</title>
        <authorList>
            <person name="Kono N."/>
            <person name="Nakamura H."/>
            <person name="Ohtoshi R."/>
            <person name="Tomita M."/>
            <person name="Numata K."/>
            <person name="Arakawa K."/>
        </authorList>
    </citation>
    <scope>NUCLEOTIDE SEQUENCE [LARGE SCALE GENOMIC DNA]</scope>
</reference>
<feature type="compositionally biased region" description="Polar residues" evidence="1">
    <location>
        <begin position="79"/>
        <end position="88"/>
    </location>
</feature>
<evidence type="ECO:0000256" key="1">
    <source>
        <dbReference type="SAM" id="MobiDB-lite"/>
    </source>
</evidence>
<comment type="caution">
    <text evidence="2">The sequence shown here is derived from an EMBL/GenBank/DDBJ whole genome shotgun (WGS) entry which is preliminary data.</text>
</comment>
<dbReference type="AlphaFoldDB" id="A0A4C1TE42"/>
<organism evidence="2 3">
    <name type="scientific">Eumeta variegata</name>
    <name type="common">Bagworm moth</name>
    <name type="synonym">Eumeta japonica</name>
    <dbReference type="NCBI Taxonomy" id="151549"/>
    <lineage>
        <taxon>Eukaryota</taxon>
        <taxon>Metazoa</taxon>
        <taxon>Ecdysozoa</taxon>
        <taxon>Arthropoda</taxon>
        <taxon>Hexapoda</taxon>
        <taxon>Insecta</taxon>
        <taxon>Pterygota</taxon>
        <taxon>Neoptera</taxon>
        <taxon>Endopterygota</taxon>
        <taxon>Lepidoptera</taxon>
        <taxon>Glossata</taxon>
        <taxon>Ditrysia</taxon>
        <taxon>Tineoidea</taxon>
        <taxon>Psychidae</taxon>
        <taxon>Oiketicinae</taxon>
        <taxon>Eumeta</taxon>
    </lineage>
</organism>
<dbReference type="Proteomes" id="UP000299102">
    <property type="component" value="Unassembled WGS sequence"/>
</dbReference>
<feature type="region of interest" description="Disordered" evidence="1">
    <location>
        <begin position="50"/>
        <end position="123"/>
    </location>
</feature>
<evidence type="ECO:0000313" key="3">
    <source>
        <dbReference type="Proteomes" id="UP000299102"/>
    </source>
</evidence>
<proteinExistence type="predicted"/>
<keyword evidence="3" id="KW-1185">Reference proteome</keyword>
<evidence type="ECO:0000313" key="2">
    <source>
        <dbReference type="EMBL" id="GBP11708.1"/>
    </source>
</evidence>
<protein>
    <submittedName>
        <fullName evidence="2">Uncharacterized protein</fullName>
    </submittedName>
</protein>
<sequence>MKSKVDDTRKLQNLFNKLLYCRGDLKIEYLPPPRGVAAISLHCRLTKPHRRSTVSITSHRPPTSSVQARRARRAAGSSYHRTPPTQGCTPGKRDAIERSSVSAAPLHGPHGRKAGERSWQVVG</sequence>